<organism evidence="2 3">
    <name type="scientific">Caerostris darwini</name>
    <dbReference type="NCBI Taxonomy" id="1538125"/>
    <lineage>
        <taxon>Eukaryota</taxon>
        <taxon>Metazoa</taxon>
        <taxon>Ecdysozoa</taxon>
        <taxon>Arthropoda</taxon>
        <taxon>Chelicerata</taxon>
        <taxon>Arachnida</taxon>
        <taxon>Araneae</taxon>
        <taxon>Araneomorphae</taxon>
        <taxon>Entelegynae</taxon>
        <taxon>Araneoidea</taxon>
        <taxon>Araneidae</taxon>
        <taxon>Caerostris</taxon>
    </lineage>
</organism>
<accession>A0AAV4SC95</accession>
<evidence type="ECO:0000313" key="2">
    <source>
        <dbReference type="EMBL" id="GIY32078.1"/>
    </source>
</evidence>
<evidence type="ECO:0000256" key="1">
    <source>
        <dbReference type="SAM" id="MobiDB-lite"/>
    </source>
</evidence>
<proteinExistence type="predicted"/>
<dbReference type="EMBL" id="BPLQ01007741">
    <property type="protein sequence ID" value="GIY32078.1"/>
    <property type="molecule type" value="Genomic_DNA"/>
</dbReference>
<comment type="caution">
    <text evidence="2">The sequence shown here is derived from an EMBL/GenBank/DDBJ whole genome shotgun (WGS) entry which is preliminary data.</text>
</comment>
<dbReference type="Proteomes" id="UP001054837">
    <property type="component" value="Unassembled WGS sequence"/>
</dbReference>
<evidence type="ECO:0000313" key="3">
    <source>
        <dbReference type="Proteomes" id="UP001054837"/>
    </source>
</evidence>
<keyword evidence="3" id="KW-1185">Reference proteome</keyword>
<feature type="region of interest" description="Disordered" evidence="1">
    <location>
        <begin position="1"/>
        <end position="39"/>
    </location>
</feature>
<protein>
    <submittedName>
        <fullName evidence="2">Uncharacterized protein</fullName>
    </submittedName>
</protein>
<dbReference type="AlphaFoldDB" id="A0AAV4SC95"/>
<gene>
    <name evidence="2" type="ORF">CDAR_448231</name>
</gene>
<feature type="region of interest" description="Disordered" evidence="1">
    <location>
        <begin position="139"/>
        <end position="161"/>
    </location>
</feature>
<sequence>MVPAAMDSNRKARNRPPEERGRLRVSGEGGLGHKRETGFPPRDAFVLARISRHQVNETEHFICTPEERTTIYFGMGWKRQAPTIMLFPLPTHRALPPRPPSEWRKVLILFHCVLRDSSTKENDASFGCRSASKRVQKKSYVLEKEEEKKESTSMLEEKEKKINQRLIEKKKSRIADAR</sequence>
<feature type="compositionally biased region" description="Basic and acidic residues" evidence="1">
    <location>
        <begin position="140"/>
        <end position="161"/>
    </location>
</feature>
<reference evidence="2 3" key="1">
    <citation type="submission" date="2021-06" db="EMBL/GenBank/DDBJ databases">
        <title>Caerostris darwini draft genome.</title>
        <authorList>
            <person name="Kono N."/>
            <person name="Arakawa K."/>
        </authorList>
    </citation>
    <scope>NUCLEOTIDE SEQUENCE [LARGE SCALE GENOMIC DNA]</scope>
</reference>
<name>A0AAV4SC95_9ARAC</name>